<dbReference type="EMBL" id="PDEQ01000004">
    <property type="protein sequence ID" value="PEN13601.1"/>
    <property type="molecule type" value="Genomic_DNA"/>
</dbReference>
<reference evidence="7 8" key="1">
    <citation type="submission" date="2017-10" db="EMBL/GenBank/DDBJ databases">
        <title>Draft genome of Longibacter Salinarum.</title>
        <authorList>
            <person name="Goh K.M."/>
            <person name="Shamsir M.S."/>
            <person name="Lim S.W."/>
        </authorList>
    </citation>
    <scope>NUCLEOTIDE SEQUENCE [LARGE SCALE GENOMIC DNA]</scope>
    <source>
        <strain evidence="7 8">KCTC 52045</strain>
    </source>
</reference>
<evidence type="ECO:0000256" key="3">
    <source>
        <dbReference type="ARBA" id="ARBA00022603"/>
    </source>
</evidence>
<evidence type="ECO:0000256" key="1">
    <source>
        <dbReference type="ARBA" id="ARBA00009741"/>
    </source>
</evidence>
<dbReference type="PANTHER" id="PTHR43648:SF1">
    <property type="entry name" value="ELECTRON TRANSFER FLAVOPROTEIN BETA SUBUNIT LYSINE METHYLTRANSFERASE"/>
    <property type="match status" value="1"/>
</dbReference>
<proteinExistence type="inferred from homology"/>
<dbReference type="GO" id="GO:0032259">
    <property type="term" value="P:methylation"/>
    <property type="evidence" value="ECO:0007669"/>
    <property type="project" value="UniProtKB-KW"/>
</dbReference>
<evidence type="ECO:0000256" key="6">
    <source>
        <dbReference type="HAMAP-Rule" id="MF_00735"/>
    </source>
</evidence>
<feature type="binding site" evidence="6">
    <location>
        <position position="164"/>
    </location>
    <ligand>
        <name>S-adenosyl-L-methionine</name>
        <dbReference type="ChEBI" id="CHEBI:59789"/>
    </ligand>
</feature>
<keyword evidence="7" id="KW-0689">Ribosomal protein</keyword>
<dbReference type="AlphaFoldDB" id="A0A2A8CYB1"/>
<dbReference type="HAMAP" id="MF_00735">
    <property type="entry name" value="Methyltr_PrmA"/>
    <property type="match status" value="1"/>
</dbReference>
<keyword evidence="2 6" id="KW-0963">Cytoplasm</keyword>
<keyword evidence="8" id="KW-1185">Reference proteome</keyword>
<dbReference type="InterPro" id="IPR029063">
    <property type="entry name" value="SAM-dependent_MTases_sf"/>
</dbReference>
<dbReference type="NCBIfam" id="NF001785">
    <property type="entry name" value="PRK00517.2-2"/>
    <property type="match status" value="1"/>
</dbReference>
<dbReference type="CDD" id="cd02440">
    <property type="entry name" value="AdoMet_MTases"/>
    <property type="match status" value="1"/>
</dbReference>
<evidence type="ECO:0000256" key="4">
    <source>
        <dbReference type="ARBA" id="ARBA00022679"/>
    </source>
</evidence>
<sequence>MPMPRLPASPPSHSAAQPSILEIETAFLSSHLDLHPSVGTIELRISVAPEHYDAIVAELETSAVGFLTGSDALHAFMPAEAWSDDHTQSLLAWLHERKWEVDINTSFHPDTNWNEKWEATIQPIRAGQFLIRPTWSEPVEDADVPHELIVDPKMSFGTGYHQSTRLVLRLLTEAIEPGDTVLDVGAGTGILSIAACRLGADHCIAVDIDPNAVENAPENARLNECEQQIDVRKGSMDVVSESGFDVILANINRNVLLDLMPQFAEASAPGARLILAGLLKRDKDVITDRANECGYTIDEIRSENEWIGLRLRLQERA</sequence>
<dbReference type="OrthoDB" id="9785995at2"/>
<dbReference type="InterPro" id="IPR050078">
    <property type="entry name" value="Ribosomal_L11_MeTrfase_PrmA"/>
</dbReference>
<dbReference type="PANTHER" id="PTHR43648">
    <property type="entry name" value="ELECTRON TRANSFER FLAVOPROTEIN BETA SUBUNIT LYSINE METHYLTRANSFERASE"/>
    <property type="match status" value="1"/>
</dbReference>
<dbReference type="GO" id="GO:0005737">
    <property type="term" value="C:cytoplasm"/>
    <property type="evidence" value="ECO:0007669"/>
    <property type="project" value="UniProtKB-SubCell"/>
</dbReference>
<evidence type="ECO:0000313" key="8">
    <source>
        <dbReference type="Proteomes" id="UP000220102"/>
    </source>
</evidence>
<evidence type="ECO:0000313" key="7">
    <source>
        <dbReference type="EMBL" id="PEN13601.1"/>
    </source>
</evidence>
<comment type="similarity">
    <text evidence="1 6">Belongs to the methyltransferase superfamily. PrmA family.</text>
</comment>
<dbReference type="GO" id="GO:0016279">
    <property type="term" value="F:protein-lysine N-methyltransferase activity"/>
    <property type="evidence" value="ECO:0007669"/>
    <property type="project" value="RHEA"/>
</dbReference>
<comment type="caution">
    <text evidence="7">The sequence shown here is derived from an EMBL/GenBank/DDBJ whole genome shotgun (WGS) entry which is preliminary data.</text>
</comment>
<feature type="binding site" evidence="6">
    <location>
        <position position="207"/>
    </location>
    <ligand>
        <name>S-adenosyl-L-methionine</name>
        <dbReference type="ChEBI" id="CHEBI:59789"/>
    </ligand>
</feature>
<organism evidence="7 8">
    <name type="scientific">Longibacter salinarum</name>
    <dbReference type="NCBI Taxonomy" id="1850348"/>
    <lineage>
        <taxon>Bacteria</taxon>
        <taxon>Pseudomonadati</taxon>
        <taxon>Rhodothermota</taxon>
        <taxon>Rhodothermia</taxon>
        <taxon>Rhodothermales</taxon>
        <taxon>Salisaetaceae</taxon>
        <taxon>Longibacter</taxon>
    </lineage>
</organism>
<feature type="binding site" evidence="6">
    <location>
        <position position="250"/>
    </location>
    <ligand>
        <name>S-adenosyl-L-methionine</name>
        <dbReference type="ChEBI" id="CHEBI:59789"/>
    </ligand>
</feature>
<dbReference type="InterPro" id="IPR004498">
    <property type="entry name" value="Ribosomal_PrmA_MeTrfase"/>
</dbReference>
<keyword evidence="7" id="KW-0687">Ribonucleoprotein</keyword>
<gene>
    <name evidence="6" type="primary">prmA</name>
    <name evidence="7" type="ORF">CRI94_09850</name>
</gene>
<dbReference type="GO" id="GO:0005840">
    <property type="term" value="C:ribosome"/>
    <property type="evidence" value="ECO:0007669"/>
    <property type="project" value="UniProtKB-KW"/>
</dbReference>
<comment type="catalytic activity">
    <reaction evidence="6">
        <text>L-lysyl-[protein] + 3 S-adenosyl-L-methionine = N(6),N(6),N(6)-trimethyl-L-lysyl-[protein] + 3 S-adenosyl-L-homocysteine + 3 H(+)</text>
        <dbReference type="Rhea" id="RHEA:54192"/>
        <dbReference type="Rhea" id="RHEA-COMP:9752"/>
        <dbReference type="Rhea" id="RHEA-COMP:13826"/>
        <dbReference type="ChEBI" id="CHEBI:15378"/>
        <dbReference type="ChEBI" id="CHEBI:29969"/>
        <dbReference type="ChEBI" id="CHEBI:57856"/>
        <dbReference type="ChEBI" id="CHEBI:59789"/>
        <dbReference type="ChEBI" id="CHEBI:61961"/>
    </reaction>
</comment>
<keyword evidence="5 6" id="KW-0949">S-adenosyl-L-methionine</keyword>
<feature type="binding site" evidence="6">
    <location>
        <position position="185"/>
    </location>
    <ligand>
        <name>S-adenosyl-L-methionine</name>
        <dbReference type="ChEBI" id="CHEBI:59789"/>
    </ligand>
</feature>
<evidence type="ECO:0000256" key="5">
    <source>
        <dbReference type="ARBA" id="ARBA00022691"/>
    </source>
</evidence>
<accession>A0A2A8CYB1</accession>
<keyword evidence="4 6" id="KW-0808">Transferase</keyword>
<name>A0A2A8CYB1_9BACT</name>
<protein>
    <recommendedName>
        <fullName evidence="6">Ribosomal protein L11 methyltransferase</fullName>
        <shortName evidence="6">L11 Mtase</shortName>
        <ecNumber evidence="6">2.1.1.-</ecNumber>
    </recommendedName>
</protein>
<dbReference type="Pfam" id="PF06325">
    <property type="entry name" value="PrmA"/>
    <property type="match status" value="1"/>
</dbReference>
<dbReference type="EC" id="2.1.1.-" evidence="6"/>
<dbReference type="SUPFAM" id="SSF53335">
    <property type="entry name" value="S-adenosyl-L-methionine-dependent methyltransferases"/>
    <property type="match status" value="1"/>
</dbReference>
<evidence type="ECO:0000256" key="2">
    <source>
        <dbReference type="ARBA" id="ARBA00022490"/>
    </source>
</evidence>
<keyword evidence="3 6" id="KW-0489">Methyltransferase</keyword>
<comment type="subcellular location">
    <subcellularLocation>
        <location evidence="6">Cytoplasm</location>
    </subcellularLocation>
</comment>
<dbReference type="Proteomes" id="UP000220102">
    <property type="component" value="Unassembled WGS sequence"/>
</dbReference>
<dbReference type="Gene3D" id="3.40.50.150">
    <property type="entry name" value="Vaccinia Virus protein VP39"/>
    <property type="match status" value="1"/>
</dbReference>
<comment type="function">
    <text evidence="6">Methylates ribosomal protein L11.</text>
</comment>